<sequence length="368" mass="39176">MRLLNKRKAFTLIELLVVIAIIAILIALLLPAVQQAREAARRTECKNKLKQLGIALHNYHDTYNMLPWGSGPENIHGRAGGNGNARGGGRRHNGMVGLLPYIDQAPLFNLISAGGTAASVNGTTNYNGFVFTPWDNNHQAVRANIPMLLCPSDGDTTEQSPRGKNNYMFSRGDQVWDTNPSWNGNGGRGLRGMFVGGRDVYNRNFKECVDGLSNTIAMGERIKAKNGGTTVQSGATHIDIQQSQYRVNPAVCETAVGPGGVYNGGVRRWAGTRWMDGTNAFSAMTTVLGPNSPSCSQGPGDQRDGIFEPSSLHLGGAQVLMGDGAVRFISDSIDTGDTTQESPVNGPSPYGVWGALGSINGGDIVGAF</sequence>
<dbReference type="SUPFAM" id="SSF54523">
    <property type="entry name" value="Pili subunits"/>
    <property type="match status" value="1"/>
</dbReference>
<dbReference type="Gene3D" id="3.30.700.10">
    <property type="entry name" value="Glycoprotein, Type 4 Pilin"/>
    <property type="match status" value="1"/>
</dbReference>
<keyword evidence="4" id="KW-1185">Reference proteome</keyword>
<dbReference type="NCBIfam" id="TIGR02532">
    <property type="entry name" value="IV_pilin_GFxxxE"/>
    <property type="match status" value="1"/>
</dbReference>
<dbReference type="Pfam" id="PF07596">
    <property type="entry name" value="SBP_bac_10"/>
    <property type="match status" value="1"/>
</dbReference>
<accession>A0A5C5X5I4</accession>
<evidence type="ECO:0000259" key="2">
    <source>
        <dbReference type="Pfam" id="PF07596"/>
    </source>
</evidence>
<dbReference type="EMBL" id="SIHI01000001">
    <property type="protein sequence ID" value="TWT58286.1"/>
    <property type="molecule type" value="Genomic_DNA"/>
</dbReference>
<dbReference type="InterPro" id="IPR011453">
    <property type="entry name" value="DUF1559"/>
</dbReference>
<evidence type="ECO:0000256" key="1">
    <source>
        <dbReference type="SAM" id="Phobius"/>
    </source>
</evidence>
<comment type="caution">
    <text evidence="3">The sequence shown here is derived from an EMBL/GenBank/DDBJ whole genome shotgun (WGS) entry which is preliminary data.</text>
</comment>
<dbReference type="Pfam" id="PF07963">
    <property type="entry name" value="N_methyl"/>
    <property type="match status" value="1"/>
</dbReference>
<proteinExistence type="predicted"/>
<dbReference type="InterPro" id="IPR027558">
    <property type="entry name" value="Pre_pil_HX9DG_C"/>
</dbReference>
<organism evidence="3 4">
    <name type="scientific">Thalassoglobus neptunius</name>
    <dbReference type="NCBI Taxonomy" id="1938619"/>
    <lineage>
        <taxon>Bacteria</taxon>
        <taxon>Pseudomonadati</taxon>
        <taxon>Planctomycetota</taxon>
        <taxon>Planctomycetia</taxon>
        <taxon>Planctomycetales</taxon>
        <taxon>Planctomycetaceae</taxon>
        <taxon>Thalassoglobus</taxon>
    </lineage>
</organism>
<dbReference type="Proteomes" id="UP000317243">
    <property type="component" value="Unassembled WGS sequence"/>
</dbReference>
<protein>
    <submittedName>
        <fullName evidence="3">Putative major pilin subunit</fullName>
    </submittedName>
</protein>
<keyword evidence="1" id="KW-0472">Membrane</keyword>
<evidence type="ECO:0000313" key="3">
    <source>
        <dbReference type="EMBL" id="TWT58286.1"/>
    </source>
</evidence>
<reference evidence="3 4" key="1">
    <citation type="submission" date="2019-02" db="EMBL/GenBank/DDBJ databases">
        <title>Deep-cultivation of Planctomycetes and their phenomic and genomic characterization uncovers novel biology.</title>
        <authorList>
            <person name="Wiegand S."/>
            <person name="Jogler M."/>
            <person name="Boedeker C."/>
            <person name="Pinto D."/>
            <person name="Vollmers J."/>
            <person name="Rivas-Marin E."/>
            <person name="Kohn T."/>
            <person name="Peeters S.H."/>
            <person name="Heuer A."/>
            <person name="Rast P."/>
            <person name="Oberbeckmann S."/>
            <person name="Bunk B."/>
            <person name="Jeske O."/>
            <person name="Meyerdierks A."/>
            <person name="Storesund J.E."/>
            <person name="Kallscheuer N."/>
            <person name="Luecker S."/>
            <person name="Lage O.M."/>
            <person name="Pohl T."/>
            <person name="Merkel B.J."/>
            <person name="Hornburger P."/>
            <person name="Mueller R.-W."/>
            <person name="Bruemmer F."/>
            <person name="Labrenz M."/>
            <person name="Spormann A.M."/>
            <person name="Op Den Camp H."/>
            <person name="Overmann J."/>
            <person name="Amann R."/>
            <person name="Jetten M.S.M."/>
            <person name="Mascher T."/>
            <person name="Medema M.H."/>
            <person name="Devos D.P."/>
            <person name="Kaster A.-K."/>
            <person name="Ovreas L."/>
            <person name="Rohde M."/>
            <person name="Galperin M.Y."/>
            <person name="Jogler C."/>
        </authorList>
    </citation>
    <scope>NUCLEOTIDE SEQUENCE [LARGE SCALE GENOMIC DNA]</scope>
    <source>
        <strain evidence="3 4">KOR42</strain>
    </source>
</reference>
<dbReference type="PANTHER" id="PTHR30093">
    <property type="entry name" value="GENERAL SECRETION PATHWAY PROTEIN G"/>
    <property type="match status" value="1"/>
</dbReference>
<dbReference type="AlphaFoldDB" id="A0A5C5X5I4"/>
<evidence type="ECO:0000313" key="4">
    <source>
        <dbReference type="Proteomes" id="UP000317243"/>
    </source>
</evidence>
<dbReference type="NCBIfam" id="TIGR04294">
    <property type="entry name" value="pre_pil_HX9DG"/>
    <property type="match status" value="1"/>
</dbReference>
<dbReference type="OrthoDB" id="241541at2"/>
<dbReference type="InterPro" id="IPR012902">
    <property type="entry name" value="N_methyl_site"/>
</dbReference>
<name>A0A5C5X5I4_9PLAN</name>
<keyword evidence="1" id="KW-0812">Transmembrane</keyword>
<feature type="transmembrane region" description="Helical" evidence="1">
    <location>
        <begin position="12"/>
        <end position="33"/>
    </location>
</feature>
<keyword evidence="1" id="KW-1133">Transmembrane helix</keyword>
<feature type="domain" description="DUF1559" evidence="2">
    <location>
        <begin position="34"/>
        <end position="335"/>
    </location>
</feature>
<dbReference type="RefSeq" id="WP_146508564.1">
    <property type="nucleotide sequence ID" value="NZ_SIHI01000001.1"/>
</dbReference>
<gene>
    <name evidence="3" type="ORF">KOR42_16600</name>
</gene>
<dbReference type="InterPro" id="IPR045584">
    <property type="entry name" value="Pilin-like"/>
</dbReference>
<dbReference type="PANTHER" id="PTHR30093:SF2">
    <property type="entry name" value="TYPE II SECRETION SYSTEM PROTEIN H"/>
    <property type="match status" value="1"/>
</dbReference>